<evidence type="ECO:0000256" key="1">
    <source>
        <dbReference type="SAM" id="Coils"/>
    </source>
</evidence>
<evidence type="ECO:0000256" key="2">
    <source>
        <dbReference type="SAM" id="MobiDB-lite"/>
    </source>
</evidence>
<evidence type="ECO:0000313" key="4">
    <source>
        <dbReference type="Proteomes" id="UP001140074"/>
    </source>
</evidence>
<evidence type="ECO:0000313" key="3">
    <source>
        <dbReference type="EMBL" id="KAJ2863350.1"/>
    </source>
</evidence>
<keyword evidence="4" id="KW-1185">Reference proteome</keyword>
<dbReference type="EMBL" id="JANBUY010000126">
    <property type="protein sequence ID" value="KAJ2863350.1"/>
    <property type="molecule type" value="Genomic_DNA"/>
</dbReference>
<dbReference type="InterPro" id="IPR037666">
    <property type="entry name" value="CCDC43"/>
</dbReference>
<dbReference type="AlphaFoldDB" id="A0A9W8IGY5"/>
<name>A0A9W8IGY5_9FUNG</name>
<organism evidence="3 4">
    <name type="scientific">Coemansia aciculifera</name>
    <dbReference type="NCBI Taxonomy" id="417176"/>
    <lineage>
        <taxon>Eukaryota</taxon>
        <taxon>Fungi</taxon>
        <taxon>Fungi incertae sedis</taxon>
        <taxon>Zoopagomycota</taxon>
        <taxon>Kickxellomycotina</taxon>
        <taxon>Kickxellomycetes</taxon>
        <taxon>Kickxellales</taxon>
        <taxon>Kickxellaceae</taxon>
        <taxon>Coemansia</taxon>
    </lineage>
</organism>
<sequence length="214" mass="24375">MSGYLAIELGKLGVDDEAIVEYCVGLLEDTSMDDEEKHEAIVGYLEAAESEHDFTQVVNRALALVAGDKAQRELDAHEQAQQALRGALEKEREELLRDAQDAKTVVAGRQLTAEERRQRERVLKAYDVRAPEIIEGANGEAEIVYREHAGGDDQQGLERNTNAQIVADKERAQREANRVAHQKKKEREKELLEKDRLKKEKEKKRTMKGEKRRM</sequence>
<feature type="region of interest" description="Disordered" evidence="2">
    <location>
        <begin position="171"/>
        <end position="214"/>
    </location>
</feature>
<proteinExistence type="predicted"/>
<feature type="compositionally biased region" description="Basic and acidic residues" evidence="2">
    <location>
        <begin position="185"/>
        <end position="200"/>
    </location>
</feature>
<dbReference type="PANTHER" id="PTHR31684:SF2">
    <property type="entry name" value="COILED-COIL DOMAIN-CONTAINING PROTEIN 43"/>
    <property type="match status" value="1"/>
</dbReference>
<feature type="compositionally biased region" description="Basic residues" evidence="2">
    <location>
        <begin position="201"/>
        <end position="214"/>
    </location>
</feature>
<comment type="caution">
    <text evidence="3">The sequence shown here is derived from an EMBL/GenBank/DDBJ whole genome shotgun (WGS) entry which is preliminary data.</text>
</comment>
<dbReference type="PANTHER" id="PTHR31684">
    <property type="entry name" value="COILED-COIL DOMAIN-CONTAINING PROTEIN 43"/>
    <property type="match status" value="1"/>
</dbReference>
<keyword evidence="1" id="KW-0175">Coiled coil</keyword>
<dbReference type="Proteomes" id="UP001140074">
    <property type="component" value="Unassembled WGS sequence"/>
</dbReference>
<gene>
    <name evidence="3" type="ORF">GGH94_003666</name>
</gene>
<evidence type="ECO:0008006" key="5">
    <source>
        <dbReference type="Google" id="ProtNLM"/>
    </source>
</evidence>
<accession>A0A9W8IGY5</accession>
<feature type="coiled-coil region" evidence="1">
    <location>
        <begin position="74"/>
        <end position="105"/>
    </location>
</feature>
<reference evidence="3" key="1">
    <citation type="submission" date="2022-07" db="EMBL/GenBank/DDBJ databases">
        <title>Phylogenomic reconstructions and comparative analyses of Kickxellomycotina fungi.</title>
        <authorList>
            <person name="Reynolds N.K."/>
            <person name="Stajich J.E."/>
            <person name="Barry K."/>
            <person name="Grigoriev I.V."/>
            <person name="Crous P."/>
            <person name="Smith M.E."/>
        </authorList>
    </citation>
    <scope>NUCLEOTIDE SEQUENCE</scope>
    <source>
        <strain evidence="3">RSA 476</strain>
    </source>
</reference>
<protein>
    <recommendedName>
        <fullName evidence="5">Coiled-coil domain-containing protein 43</fullName>
    </recommendedName>
</protein>